<keyword evidence="2" id="KW-1185">Reference proteome</keyword>
<dbReference type="InterPro" id="IPR006121">
    <property type="entry name" value="HMA_dom"/>
</dbReference>
<gene>
    <name evidence="1" type="ORF">NDK43_25305</name>
</gene>
<dbReference type="CDD" id="cd00371">
    <property type="entry name" value="HMA"/>
    <property type="match status" value="1"/>
</dbReference>
<organism evidence="1 2">
    <name type="scientific">Neobacillus pocheonensis</name>
    <dbReference type="NCBI Taxonomy" id="363869"/>
    <lineage>
        <taxon>Bacteria</taxon>
        <taxon>Bacillati</taxon>
        <taxon>Bacillota</taxon>
        <taxon>Bacilli</taxon>
        <taxon>Bacillales</taxon>
        <taxon>Bacillaceae</taxon>
        <taxon>Neobacillus</taxon>
    </lineage>
</organism>
<evidence type="ECO:0000313" key="1">
    <source>
        <dbReference type="EMBL" id="MCM2535049.1"/>
    </source>
</evidence>
<comment type="caution">
    <text evidence="1">The sequence shown here is derived from an EMBL/GenBank/DDBJ whole genome shotgun (WGS) entry which is preliminary data.</text>
</comment>
<dbReference type="SUPFAM" id="SSF55008">
    <property type="entry name" value="HMA, heavy metal-associated domain"/>
    <property type="match status" value="1"/>
</dbReference>
<reference evidence="1 2" key="1">
    <citation type="submission" date="2022-06" db="EMBL/GenBank/DDBJ databases">
        <authorList>
            <person name="Jeon C.O."/>
        </authorList>
    </citation>
    <scope>NUCLEOTIDE SEQUENCE [LARGE SCALE GENOMIC DNA]</scope>
    <source>
        <strain evidence="1 2">KCTC 13943</strain>
    </source>
</reference>
<name>A0ABT0WFG0_9BACI</name>
<accession>A0ABT0WFG0</accession>
<proteinExistence type="predicted"/>
<dbReference type="Proteomes" id="UP001523262">
    <property type="component" value="Unassembled WGS sequence"/>
</dbReference>
<sequence>METGVVTVKNMVNQQDADKVLQAIEHVWGLNRAEVIFSKSQAIFTYDERMASSQDFEQAIIETGFEIAH</sequence>
<dbReference type="InterPro" id="IPR036163">
    <property type="entry name" value="HMA_dom_sf"/>
</dbReference>
<dbReference type="EMBL" id="JAMQCR010000002">
    <property type="protein sequence ID" value="MCM2535049.1"/>
    <property type="molecule type" value="Genomic_DNA"/>
</dbReference>
<evidence type="ECO:0000313" key="2">
    <source>
        <dbReference type="Proteomes" id="UP001523262"/>
    </source>
</evidence>
<dbReference type="Gene3D" id="3.30.70.100">
    <property type="match status" value="1"/>
</dbReference>
<protein>
    <submittedName>
        <fullName evidence="1">Copper chaperone</fullName>
    </submittedName>
</protein>